<feature type="region of interest" description="Disordered" evidence="2">
    <location>
        <begin position="1"/>
        <end position="60"/>
    </location>
</feature>
<feature type="compositionally biased region" description="Basic and acidic residues" evidence="2">
    <location>
        <begin position="1"/>
        <end position="18"/>
    </location>
</feature>
<dbReference type="Pfam" id="PF03645">
    <property type="entry name" value="Tctex-1"/>
    <property type="match status" value="1"/>
</dbReference>
<keyword evidence="3" id="KW-0812">Transmembrane</keyword>
<dbReference type="GO" id="GO:0005737">
    <property type="term" value="C:cytoplasm"/>
    <property type="evidence" value="ECO:0007669"/>
    <property type="project" value="TreeGrafter"/>
</dbReference>
<dbReference type="OrthoDB" id="10248487at2759"/>
<dbReference type="GO" id="GO:0007018">
    <property type="term" value="P:microtubule-based movement"/>
    <property type="evidence" value="ECO:0007669"/>
    <property type="project" value="TreeGrafter"/>
</dbReference>
<dbReference type="STRING" id="30019.A0A0M4F1B2"/>
<dbReference type="PANTHER" id="PTHR21255:SF69">
    <property type="entry name" value="AT23443P"/>
    <property type="match status" value="1"/>
</dbReference>
<dbReference type="PANTHER" id="PTHR21255">
    <property type="entry name" value="T-COMPLEX-ASSOCIATED-TESTIS-EXPRESSED 1/ DYNEIN LIGHT CHAIN"/>
    <property type="match status" value="1"/>
</dbReference>
<dbReference type="GO" id="GO:0005868">
    <property type="term" value="C:cytoplasmic dynein complex"/>
    <property type="evidence" value="ECO:0007669"/>
    <property type="project" value="TreeGrafter"/>
</dbReference>
<dbReference type="InterPro" id="IPR005334">
    <property type="entry name" value="Tctex-1-like"/>
</dbReference>
<evidence type="ECO:0000256" key="2">
    <source>
        <dbReference type="SAM" id="MobiDB-lite"/>
    </source>
</evidence>
<dbReference type="AlphaFoldDB" id="A0A0M4F1B2"/>
<gene>
    <name evidence="4" type="ORF">Dbus_chr3Lg1861</name>
</gene>
<keyword evidence="5" id="KW-1185">Reference proteome</keyword>
<dbReference type="CDD" id="cd21451">
    <property type="entry name" value="DLC-like_TCTEX1D"/>
    <property type="match status" value="1"/>
</dbReference>
<dbReference type="Proteomes" id="UP000494163">
    <property type="component" value="Chromosome 3L"/>
</dbReference>
<evidence type="ECO:0000256" key="3">
    <source>
        <dbReference type="SAM" id="Phobius"/>
    </source>
</evidence>
<name>A0A0M4F1B2_DROBS</name>
<sequence>MADSPEKQPSKENLETAAKDAGGGEPAAVKEKPAKAGKDKAGKGDKGDKQTGSNRPSLGVGLAGAAKAATVRFMPTYRLESKNPLNKERVEIIVKAEMNKVYTDEYAFHPKYSLHTAAQVAEEIKGRIKSANYDRYRYIVIITVGEYLMQGLYSMANFLWDAEKDGFVNYIIETPNYFAVCTVYYLYYD</sequence>
<dbReference type="Gene3D" id="3.30.1140.40">
    <property type="entry name" value="Tctex-1"/>
    <property type="match status" value="1"/>
</dbReference>
<protein>
    <submittedName>
        <fullName evidence="4">CG14763</fullName>
    </submittedName>
</protein>
<evidence type="ECO:0000313" key="4">
    <source>
        <dbReference type="EMBL" id="ALC44695.1"/>
    </source>
</evidence>
<feature type="transmembrane region" description="Helical" evidence="3">
    <location>
        <begin position="136"/>
        <end position="155"/>
    </location>
</feature>
<dbReference type="InterPro" id="IPR038586">
    <property type="entry name" value="Tctex-1-like_sf"/>
</dbReference>
<reference evidence="4 5" key="1">
    <citation type="submission" date="2015-08" db="EMBL/GenBank/DDBJ databases">
        <title>Ancestral chromatin configuration constrains chromatin evolution on differentiating sex chromosomes in Drosophila.</title>
        <authorList>
            <person name="Zhou Q."/>
            <person name="Bachtrog D."/>
        </authorList>
    </citation>
    <scope>NUCLEOTIDE SEQUENCE [LARGE SCALE GENOMIC DNA]</scope>
    <source>
        <tissue evidence="4">Whole larvae</tissue>
    </source>
</reference>
<dbReference type="GO" id="GO:0045505">
    <property type="term" value="F:dynein intermediate chain binding"/>
    <property type="evidence" value="ECO:0007669"/>
    <property type="project" value="TreeGrafter"/>
</dbReference>
<evidence type="ECO:0000256" key="1">
    <source>
        <dbReference type="ARBA" id="ARBA00005361"/>
    </source>
</evidence>
<feature type="compositionally biased region" description="Basic and acidic residues" evidence="2">
    <location>
        <begin position="28"/>
        <end position="49"/>
    </location>
</feature>
<proteinExistence type="inferred from homology"/>
<keyword evidence="3" id="KW-1133">Transmembrane helix</keyword>
<keyword evidence="3" id="KW-0472">Membrane</keyword>
<dbReference type="OMA" id="YQNTFRL"/>
<evidence type="ECO:0000313" key="5">
    <source>
        <dbReference type="Proteomes" id="UP000494163"/>
    </source>
</evidence>
<feature type="transmembrane region" description="Helical" evidence="3">
    <location>
        <begin position="167"/>
        <end position="187"/>
    </location>
</feature>
<comment type="similarity">
    <text evidence="1">Belongs to the dynein light chain Tctex-type family.</text>
</comment>
<accession>A0A0M4F1B2</accession>
<organism evidence="4 5">
    <name type="scientific">Drosophila busckii</name>
    <name type="common">Fruit fly</name>
    <dbReference type="NCBI Taxonomy" id="30019"/>
    <lineage>
        <taxon>Eukaryota</taxon>
        <taxon>Metazoa</taxon>
        <taxon>Ecdysozoa</taxon>
        <taxon>Arthropoda</taxon>
        <taxon>Hexapoda</taxon>
        <taxon>Insecta</taxon>
        <taxon>Pterygota</taxon>
        <taxon>Neoptera</taxon>
        <taxon>Endopterygota</taxon>
        <taxon>Diptera</taxon>
        <taxon>Brachycera</taxon>
        <taxon>Muscomorpha</taxon>
        <taxon>Ephydroidea</taxon>
        <taxon>Drosophilidae</taxon>
        <taxon>Drosophila</taxon>
    </lineage>
</organism>
<dbReference type="EMBL" id="CP012525">
    <property type="protein sequence ID" value="ALC44695.1"/>
    <property type="molecule type" value="Genomic_DNA"/>
</dbReference>